<feature type="domain" description="ZAD" evidence="3">
    <location>
        <begin position="10"/>
        <end position="91"/>
    </location>
</feature>
<evidence type="ECO:0000259" key="3">
    <source>
        <dbReference type="PROSITE" id="PS51915"/>
    </source>
</evidence>
<gene>
    <name evidence="4" type="ORF">EVAR_23416_1</name>
</gene>
<feature type="compositionally biased region" description="Polar residues" evidence="2">
    <location>
        <begin position="195"/>
        <end position="214"/>
    </location>
</feature>
<sequence>MSSELKLDEGLCRCCHAQGMFQNLSTPFVCQGQEEIYSEMLRECFNVVITPLEGEYSTSTYTICITCALKLRDANEFKKQVLECEERFKEVCKEVMKSLEPMDIDIKLEIDITGDQSIKEEPSYDDTDTGAEENCDVKSEDPKDDLDTTIKRTQIDVSKGKGRKLRVTSNKGKPAVKVKRQNRISISRRQKKGSSDNATNETDSTKNKAATVTGTRKKIADKKTLADKSYKKEHVPLTGTDDSRTEQYLVNTAGEVVLSNQAISNSFSPEPLHVDEHYHLEE</sequence>
<feature type="compositionally biased region" description="Basic residues" evidence="2">
    <location>
        <begin position="174"/>
        <end position="192"/>
    </location>
</feature>
<name>A0A4C1VY67_EUMVA</name>
<protein>
    <recommendedName>
        <fullName evidence="3">ZAD domain-containing protein</fullName>
    </recommendedName>
</protein>
<feature type="binding site" evidence="1">
    <location>
        <position position="15"/>
    </location>
    <ligand>
        <name>Zn(2+)</name>
        <dbReference type="ChEBI" id="CHEBI:29105"/>
    </ligand>
</feature>
<feature type="compositionally biased region" description="Basic and acidic residues" evidence="2">
    <location>
        <begin position="221"/>
        <end position="244"/>
    </location>
</feature>
<evidence type="ECO:0000256" key="1">
    <source>
        <dbReference type="PROSITE-ProRule" id="PRU01263"/>
    </source>
</evidence>
<organism evidence="4 5">
    <name type="scientific">Eumeta variegata</name>
    <name type="common">Bagworm moth</name>
    <name type="synonym">Eumeta japonica</name>
    <dbReference type="NCBI Taxonomy" id="151549"/>
    <lineage>
        <taxon>Eukaryota</taxon>
        <taxon>Metazoa</taxon>
        <taxon>Ecdysozoa</taxon>
        <taxon>Arthropoda</taxon>
        <taxon>Hexapoda</taxon>
        <taxon>Insecta</taxon>
        <taxon>Pterygota</taxon>
        <taxon>Neoptera</taxon>
        <taxon>Endopterygota</taxon>
        <taxon>Lepidoptera</taxon>
        <taxon>Glossata</taxon>
        <taxon>Ditrysia</taxon>
        <taxon>Tineoidea</taxon>
        <taxon>Psychidae</taxon>
        <taxon>Oiketicinae</taxon>
        <taxon>Eumeta</taxon>
    </lineage>
</organism>
<feature type="binding site" evidence="1">
    <location>
        <position position="64"/>
    </location>
    <ligand>
        <name>Zn(2+)</name>
        <dbReference type="ChEBI" id="CHEBI:29105"/>
    </ligand>
</feature>
<keyword evidence="1" id="KW-0479">Metal-binding</keyword>
<dbReference type="AlphaFoldDB" id="A0A4C1VY67"/>
<comment type="caution">
    <text evidence="4">The sequence shown here is derived from an EMBL/GenBank/DDBJ whole genome shotgun (WGS) entry which is preliminary data.</text>
</comment>
<keyword evidence="1" id="KW-0862">Zinc</keyword>
<dbReference type="GO" id="GO:0008270">
    <property type="term" value="F:zinc ion binding"/>
    <property type="evidence" value="ECO:0007669"/>
    <property type="project" value="UniProtKB-UniRule"/>
</dbReference>
<dbReference type="PROSITE" id="PS51915">
    <property type="entry name" value="ZAD"/>
    <property type="match status" value="1"/>
</dbReference>
<dbReference type="GO" id="GO:0005634">
    <property type="term" value="C:nucleus"/>
    <property type="evidence" value="ECO:0007669"/>
    <property type="project" value="InterPro"/>
</dbReference>
<keyword evidence="1" id="KW-0863">Zinc-finger</keyword>
<evidence type="ECO:0000256" key="2">
    <source>
        <dbReference type="SAM" id="MobiDB-lite"/>
    </source>
</evidence>
<dbReference type="SMART" id="SM00868">
    <property type="entry name" value="zf-AD"/>
    <property type="match status" value="1"/>
</dbReference>
<feature type="compositionally biased region" description="Basic and acidic residues" evidence="2">
    <location>
        <begin position="135"/>
        <end position="154"/>
    </location>
</feature>
<keyword evidence="5" id="KW-1185">Reference proteome</keyword>
<feature type="binding site" evidence="1">
    <location>
        <position position="67"/>
    </location>
    <ligand>
        <name>Zn(2+)</name>
        <dbReference type="ChEBI" id="CHEBI:29105"/>
    </ligand>
</feature>
<dbReference type="Proteomes" id="UP000299102">
    <property type="component" value="Unassembled WGS sequence"/>
</dbReference>
<feature type="region of interest" description="Disordered" evidence="2">
    <location>
        <begin position="263"/>
        <end position="282"/>
    </location>
</feature>
<dbReference type="EMBL" id="BGZK01000423">
    <property type="protein sequence ID" value="GBP42777.1"/>
    <property type="molecule type" value="Genomic_DNA"/>
</dbReference>
<dbReference type="OrthoDB" id="8685330at2759"/>
<feature type="compositionally biased region" description="Acidic residues" evidence="2">
    <location>
        <begin position="123"/>
        <end position="134"/>
    </location>
</feature>
<feature type="region of interest" description="Disordered" evidence="2">
    <location>
        <begin position="117"/>
        <end position="244"/>
    </location>
</feature>
<accession>A0A4C1VY67</accession>
<reference evidence="4 5" key="1">
    <citation type="journal article" date="2019" name="Commun. Biol.">
        <title>The bagworm genome reveals a unique fibroin gene that provides high tensile strength.</title>
        <authorList>
            <person name="Kono N."/>
            <person name="Nakamura H."/>
            <person name="Ohtoshi R."/>
            <person name="Tomita M."/>
            <person name="Numata K."/>
            <person name="Arakawa K."/>
        </authorList>
    </citation>
    <scope>NUCLEOTIDE SEQUENCE [LARGE SCALE GENOMIC DNA]</scope>
</reference>
<proteinExistence type="predicted"/>
<evidence type="ECO:0000313" key="4">
    <source>
        <dbReference type="EMBL" id="GBP42777.1"/>
    </source>
</evidence>
<dbReference type="InterPro" id="IPR012934">
    <property type="entry name" value="Znf_AD"/>
</dbReference>
<feature type="compositionally biased region" description="Basic and acidic residues" evidence="2">
    <location>
        <begin position="272"/>
        <end position="282"/>
    </location>
</feature>
<evidence type="ECO:0000313" key="5">
    <source>
        <dbReference type="Proteomes" id="UP000299102"/>
    </source>
</evidence>
<feature type="binding site" evidence="1">
    <location>
        <position position="12"/>
    </location>
    <ligand>
        <name>Zn(2+)</name>
        <dbReference type="ChEBI" id="CHEBI:29105"/>
    </ligand>
</feature>